<evidence type="ECO:0000256" key="12">
    <source>
        <dbReference type="RuleBase" id="RU003832"/>
    </source>
</evidence>
<reference evidence="15" key="1">
    <citation type="submission" date="2021-12" db="EMBL/GenBank/DDBJ databases">
        <authorList>
            <person name="King R."/>
        </authorList>
    </citation>
    <scope>NUCLEOTIDE SEQUENCE</scope>
</reference>
<keyword evidence="8" id="KW-1133">Transmembrane helix</keyword>
<dbReference type="AlphaFoldDB" id="A0A9N8L357"/>
<dbReference type="OrthoDB" id="427096at2759"/>
<protein>
    <recommendedName>
        <fullName evidence="12">Fucosyltransferase</fullName>
        <ecNumber evidence="12">2.4.1.-</ecNumber>
    </recommendedName>
</protein>
<keyword evidence="10" id="KW-0472">Membrane</keyword>
<dbReference type="GO" id="GO:0032580">
    <property type="term" value="C:Golgi cisterna membrane"/>
    <property type="evidence" value="ECO:0007669"/>
    <property type="project" value="UniProtKB-SubCell"/>
</dbReference>
<keyword evidence="4 12" id="KW-0328">Glycosyltransferase</keyword>
<evidence type="ECO:0000256" key="6">
    <source>
        <dbReference type="ARBA" id="ARBA00022692"/>
    </source>
</evidence>
<dbReference type="EC" id="2.4.1.-" evidence="12"/>
<evidence type="ECO:0000256" key="2">
    <source>
        <dbReference type="ARBA" id="ARBA00004922"/>
    </source>
</evidence>
<evidence type="ECO:0000256" key="1">
    <source>
        <dbReference type="ARBA" id="ARBA00004447"/>
    </source>
</evidence>
<evidence type="ECO:0000259" key="13">
    <source>
        <dbReference type="Pfam" id="PF00852"/>
    </source>
</evidence>
<dbReference type="InterPro" id="IPR031481">
    <property type="entry name" value="Glyco_tran_10_N"/>
</dbReference>
<dbReference type="SUPFAM" id="SSF53756">
    <property type="entry name" value="UDP-Glycosyltransferase/glycogen phosphorylase"/>
    <property type="match status" value="1"/>
</dbReference>
<dbReference type="InterPro" id="IPR038577">
    <property type="entry name" value="GT10-like_C_sf"/>
</dbReference>
<dbReference type="Pfam" id="PF00852">
    <property type="entry name" value="Glyco_transf_10"/>
    <property type="match status" value="1"/>
</dbReference>
<name>A0A9N8L357_CHRIL</name>
<keyword evidence="9 12" id="KW-0333">Golgi apparatus</keyword>
<evidence type="ECO:0000256" key="7">
    <source>
        <dbReference type="ARBA" id="ARBA00022968"/>
    </source>
</evidence>
<evidence type="ECO:0000313" key="16">
    <source>
        <dbReference type="Proteomes" id="UP001154114"/>
    </source>
</evidence>
<proteinExistence type="inferred from homology"/>
<comment type="pathway">
    <text evidence="2">Protein modification; protein glycosylation.</text>
</comment>
<evidence type="ECO:0000313" key="15">
    <source>
        <dbReference type="EMBL" id="CAD0203582.1"/>
    </source>
</evidence>
<evidence type="ECO:0000256" key="4">
    <source>
        <dbReference type="ARBA" id="ARBA00022676"/>
    </source>
</evidence>
<evidence type="ECO:0000259" key="14">
    <source>
        <dbReference type="Pfam" id="PF17039"/>
    </source>
</evidence>
<dbReference type="PANTHER" id="PTHR48438">
    <property type="entry name" value="ALPHA-(1,3)-FUCOSYLTRANSFERASE C-RELATED"/>
    <property type="match status" value="1"/>
</dbReference>
<comment type="similarity">
    <text evidence="3 12">Belongs to the glycosyltransferase 10 family.</text>
</comment>
<keyword evidence="11" id="KW-0325">Glycoprotein</keyword>
<dbReference type="GO" id="GO:0008417">
    <property type="term" value="F:fucosyltransferase activity"/>
    <property type="evidence" value="ECO:0007669"/>
    <property type="project" value="InterPro"/>
</dbReference>
<dbReference type="Pfam" id="PF17039">
    <property type="entry name" value="Glyco_tran_10_N"/>
    <property type="match status" value="1"/>
</dbReference>
<keyword evidence="5 12" id="KW-0808">Transferase</keyword>
<evidence type="ECO:0000256" key="8">
    <source>
        <dbReference type="ARBA" id="ARBA00022989"/>
    </source>
</evidence>
<comment type="subcellular location">
    <subcellularLocation>
        <location evidence="1 12">Golgi apparatus</location>
        <location evidence="1 12">Golgi stack membrane</location>
        <topology evidence="1 12">Single-pass type II membrane protein</topology>
    </subcellularLocation>
</comment>
<sequence length="272" mass="31815">MGKDQDRSNRGRVEVTDRFDKDLRYILLWRNSSEKHLTNLEGQNPFIENNCQEINCYITSNRTILNQNVMNFDAIIFNISLLLNWSRWPIHLPKQRSPRQKYVFYGMEASDDHPICNFLVDNFFNWTWSYKFHSDIFTPFIEVKDRSGKVVGPGRSVLWSQNYKTTTDTVANVTKTKAIAWIMDKCEVLSNKMMSVMKLKQALRDHNLYLDIYGCGHLQCPNDDCMKTLRNDYYFYLAFESTVSEDFVSTEVLKAYDNDVVPVVVGGADYIK</sequence>
<evidence type="ECO:0000256" key="11">
    <source>
        <dbReference type="ARBA" id="ARBA00023180"/>
    </source>
</evidence>
<keyword evidence="6 12" id="KW-0812">Transmembrane</keyword>
<organism evidence="15 16">
    <name type="scientific">Chrysodeixis includens</name>
    <name type="common">Soybean looper</name>
    <name type="synonym">Pseudoplusia includens</name>
    <dbReference type="NCBI Taxonomy" id="689277"/>
    <lineage>
        <taxon>Eukaryota</taxon>
        <taxon>Metazoa</taxon>
        <taxon>Ecdysozoa</taxon>
        <taxon>Arthropoda</taxon>
        <taxon>Hexapoda</taxon>
        <taxon>Insecta</taxon>
        <taxon>Pterygota</taxon>
        <taxon>Neoptera</taxon>
        <taxon>Endopterygota</taxon>
        <taxon>Lepidoptera</taxon>
        <taxon>Glossata</taxon>
        <taxon>Ditrysia</taxon>
        <taxon>Noctuoidea</taxon>
        <taxon>Noctuidae</taxon>
        <taxon>Plusiinae</taxon>
        <taxon>Chrysodeixis</taxon>
    </lineage>
</organism>
<dbReference type="InterPro" id="IPR055270">
    <property type="entry name" value="Glyco_tran_10_C"/>
</dbReference>
<evidence type="ECO:0000256" key="5">
    <source>
        <dbReference type="ARBA" id="ARBA00022679"/>
    </source>
</evidence>
<evidence type="ECO:0000256" key="10">
    <source>
        <dbReference type="ARBA" id="ARBA00023136"/>
    </source>
</evidence>
<gene>
    <name evidence="15" type="ORF">CINC_LOCUS5230</name>
</gene>
<dbReference type="EMBL" id="LR824022">
    <property type="protein sequence ID" value="CAD0203582.1"/>
    <property type="molecule type" value="Genomic_DNA"/>
</dbReference>
<dbReference type="Gene3D" id="3.40.50.11660">
    <property type="entry name" value="Glycosyl transferase family 10, C-terminal domain"/>
    <property type="match status" value="1"/>
</dbReference>
<evidence type="ECO:0000256" key="9">
    <source>
        <dbReference type="ARBA" id="ARBA00023034"/>
    </source>
</evidence>
<feature type="domain" description="Fucosyltransferase N-terminal" evidence="14">
    <location>
        <begin position="24"/>
        <end position="140"/>
    </location>
</feature>
<accession>A0A9N8L357</accession>
<keyword evidence="7" id="KW-0735">Signal-anchor</keyword>
<feature type="domain" description="Fucosyltransferase C-terminal" evidence="13">
    <location>
        <begin position="174"/>
        <end position="270"/>
    </location>
</feature>
<evidence type="ECO:0000256" key="3">
    <source>
        <dbReference type="ARBA" id="ARBA00008919"/>
    </source>
</evidence>
<dbReference type="InterPro" id="IPR001503">
    <property type="entry name" value="Glyco_trans_10"/>
</dbReference>
<keyword evidence="16" id="KW-1185">Reference proteome</keyword>
<dbReference type="PANTHER" id="PTHR48438:SF1">
    <property type="entry name" value="ALPHA-(1,3)-FUCOSYLTRANSFERASE C-RELATED"/>
    <property type="match status" value="1"/>
</dbReference>
<dbReference type="Proteomes" id="UP001154114">
    <property type="component" value="Chromosome 19"/>
</dbReference>